<protein>
    <submittedName>
        <fullName evidence="1">Uncharacterized protein</fullName>
    </submittedName>
</protein>
<dbReference type="AlphaFoldDB" id="A0A251XJB6"/>
<name>A0A251XJB6_CLAMM</name>
<dbReference type="Proteomes" id="UP000195062">
    <property type="component" value="Unassembled WGS sequence"/>
</dbReference>
<dbReference type="EMBL" id="MDHH01000001">
    <property type="protein sequence ID" value="OUE03531.1"/>
    <property type="molecule type" value="Genomic_DNA"/>
</dbReference>
<reference evidence="1 2" key="1">
    <citation type="submission" date="2016-08" db="EMBL/GenBank/DDBJ databases">
        <title>Genome sequence of Clavibacter michiganensis subsp. michiganensis strain CASJ007.</title>
        <authorList>
            <person name="Thapa S.P."/>
            <person name="Coaker G."/>
        </authorList>
    </citation>
    <scope>NUCLEOTIDE SEQUENCE [LARGE SCALE GENOMIC DNA]</scope>
    <source>
        <strain evidence="1">CASJ007</strain>
    </source>
</reference>
<accession>A0A251XJB6</accession>
<keyword evidence="2" id="KW-1185">Reference proteome</keyword>
<organism evidence="1 2">
    <name type="scientific">Clavibacter michiganensis subsp. michiganensis</name>
    <dbReference type="NCBI Taxonomy" id="33013"/>
    <lineage>
        <taxon>Bacteria</taxon>
        <taxon>Bacillati</taxon>
        <taxon>Actinomycetota</taxon>
        <taxon>Actinomycetes</taxon>
        <taxon>Micrococcales</taxon>
        <taxon>Microbacteriaceae</taxon>
        <taxon>Clavibacter</taxon>
    </lineage>
</organism>
<sequence>MLVSSATTVMGRKPANRAEPMPMIHVTRVGTLRFRSVTANHFGSRPSRLIENHTRDAPSMNVSITVTTLTIAPTATTFATAGRPTDSNAVAKPLSGLMSEYFCMPVRTMVAST</sequence>
<proteinExistence type="predicted"/>
<evidence type="ECO:0000313" key="2">
    <source>
        <dbReference type="Proteomes" id="UP000195062"/>
    </source>
</evidence>
<gene>
    <name evidence="1" type="ORF">CMMCAS07_01180</name>
</gene>
<comment type="caution">
    <text evidence="1">The sequence shown here is derived from an EMBL/GenBank/DDBJ whole genome shotgun (WGS) entry which is preliminary data.</text>
</comment>
<evidence type="ECO:0000313" key="1">
    <source>
        <dbReference type="EMBL" id="OUE03531.1"/>
    </source>
</evidence>